<evidence type="ECO:0008006" key="3">
    <source>
        <dbReference type="Google" id="ProtNLM"/>
    </source>
</evidence>
<keyword evidence="2" id="KW-1185">Reference proteome</keyword>
<dbReference type="PANTHER" id="PTHR43883:SF1">
    <property type="entry name" value="GLUCONOKINASE"/>
    <property type="match status" value="1"/>
</dbReference>
<protein>
    <recommendedName>
        <fullName evidence="3">Kinase</fullName>
    </recommendedName>
</protein>
<dbReference type="InterPro" id="IPR052732">
    <property type="entry name" value="Cell-binding_unc_protein"/>
</dbReference>
<reference evidence="1 2" key="1">
    <citation type="submission" date="2020-03" db="EMBL/GenBank/DDBJ databases">
        <title>Genomic Encyclopedia of Type Strains, Phase IV (KMG-IV): sequencing the most valuable type-strain genomes for metagenomic binning, comparative biology and taxonomic classification.</title>
        <authorList>
            <person name="Goeker M."/>
        </authorList>
    </citation>
    <scope>NUCLEOTIDE SEQUENCE [LARGE SCALE GENOMIC DNA]</scope>
    <source>
        <strain evidence="1 2">DSM 105096</strain>
    </source>
</reference>
<dbReference type="Gene3D" id="3.40.50.300">
    <property type="entry name" value="P-loop containing nucleotide triphosphate hydrolases"/>
    <property type="match status" value="1"/>
</dbReference>
<sequence>MNSAKLIMVVGLPGTGKSTLSRKLAVEIGAEHLNSDVIRAELGLRGQYTPTDKARVYQALIERTETLLSAGTSVIVDATLYRKDLRRPYQKLARRLACPISWIELNANEETIERRVEKQRTFSEADLAVYQKIRARYESLTAPHLRLGPEFAPLESMVTVAKKYMNYEQTTT</sequence>
<name>A0ABX0X9F9_9BACT</name>
<evidence type="ECO:0000313" key="1">
    <source>
        <dbReference type="EMBL" id="NJC25594.1"/>
    </source>
</evidence>
<dbReference type="Proteomes" id="UP000770785">
    <property type="component" value="Unassembled WGS sequence"/>
</dbReference>
<dbReference type="RefSeq" id="WP_168036342.1">
    <property type="nucleotide sequence ID" value="NZ_JAATJH010000001.1"/>
</dbReference>
<proteinExistence type="predicted"/>
<dbReference type="InterPro" id="IPR027417">
    <property type="entry name" value="P-loop_NTPase"/>
</dbReference>
<dbReference type="Pfam" id="PF13671">
    <property type="entry name" value="AAA_33"/>
    <property type="match status" value="1"/>
</dbReference>
<organism evidence="1 2">
    <name type="scientific">Neolewinella antarctica</name>
    <dbReference type="NCBI Taxonomy" id="442734"/>
    <lineage>
        <taxon>Bacteria</taxon>
        <taxon>Pseudomonadati</taxon>
        <taxon>Bacteroidota</taxon>
        <taxon>Saprospiria</taxon>
        <taxon>Saprospirales</taxon>
        <taxon>Lewinellaceae</taxon>
        <taxon>Neolewinella</taxon>
    </lineage>
</organism>
<evidence type="ECO:0000313" key="2">
    <source>
        <dbReference type="Proteomes" id="UP000770785"/>
    </source>
</evidence>
<comment type="caution">
    <text evidence="1">The sequence shown here is derived from an EMBL/GenBank/DDBJ whole genome shotgun (WGS) entry which is preliminary data.</text>
</comment>
<accession>A0ABX0X9F9</accession>
<dbReference type="SUPFAM" id="SSF52540">
    <property type="entry name" value="P-loop containing nucleoside triphosphate hydrolases"/>
    <property type="match status" value="1"/>
</dbReference>
<gene>
    <name evidence="1" type="ORF">GGR27_001075</name>
</gene>
<dbReference type="PANTHER" id="PTHR43883">
    <property type="entry name" value="SLR0207 PROTEIN"/>
    <property type="match status" value="1"/>
</dbReference>
<dbReference type="EMBL" id="JAATJH010000001">
    <property type="protein sequence ID" value="NJC25594.1"/>
    <property type="molecule type" value="Genomic_DNA"/>
</dbReference>